<proteinExistence type="predicted"/>
<dbReference type="EMBL" id="CP000113">
    <property type="protein sequence ID" value="ABF86120.1"/>
    <property type="molecule type" value="Genomic_DNA"/>
</dbReference>
<dbReference type="KEGG" id="mxa:MXAN_7490"/>
<evidence type="ECO:0000313" key="3">
    <source>
        <dbReference type="Proteomes" id="UP000002402"/>
    </source>
</evidence>
<evidence type="ECO:0000256" key="1">
    <source>
        <dbReference type="SAM" id="MobiDB-lite"/>
    </source>
</evidence>
<dbReference type="HOGENOM" id="CLU_3404488_0_0_7"/>
<dbReference type="EnsemblBacteria" id="ABF86120">
    <property type="protein sequence ID" value="ABF86120"/>
    <property type="gene ID" value="MXAN_7490"/>
</dbReference>
<name>Q1CVI0_MYXXD</name>
<organism evidence="2 3">
    <name type="scientific">Myxococcus xanthus (strain DK1622)</name>
    <dbReference type="NCBI Taxonomy" id="246197"/>
    <lineage>
        <taxon>Bacteria</taxon>
        <taxon>Pseudomonadati</taxon>
        <taxon>Myxococcota</taxon>
        <taxon>Myxococcia</taxon>
        <taxon>Myxococcales</taxon>
        <taxon>Cystobacterineae</taxon>
        <taxon>Myxococcaceae</taxon>
        <taxon>Myxococcus</taxon>
    </lineage>
</organism>
<protein>
    <submittedName>
        <fullName evidence="2">Uncharacterized protein</fullName>
    </submittedName>
</protein>
<gene>
    <name evidence="2" type="ordered locus">MXAN_7490</name>
</gene>
<keyword evidence="3" id="KW-1185">Reference proteome</keyword>
<dbReference type="Proteomes" id="UP000002402">
    <property type="component" value="Chromosome"/>
</dbReference>
<reference evidence="2 3" key="1">
    <citation type="journal article" date="2006" name="Proc. Natl. Acad. Sci. U.S.A.">
        <title>Evolution of sensory complexity recorded in a myxobacterial genome.</title>
        <authorList>
            <person name="Goldman B.S."/>
            <person name="Nierman W.C."/>
            <person name="Kaiser D."/>
            <person name="Slater S.C."/>
            <person name="Durkin A.S."/>
            <person name="Eisen J.A."/>
            <person name="Ronning C.M."/>
            <person name="Barbazuk W.B."/>
            <person name="Blanchard M."/>
            <person name="Field C."/>
            <person name="Halling C."/>
            <person name="Hinkle G."/>
            <person name="Iartchuk O."/>
            <person name="Kim H.S."/>
            <person name="Mackenzie C."/>
            <person name="Madupu R."/>
            <person name="Miller N."/>
            <person name="Shvartsbeyn A."/>
            <person name="Sullivan S.A."/>
            <person name="Vaudin M."/>
            <person name="Wiegand R."/>
            <person name="Kaplan H.B."/>
        </authorList>
    </citation>
    <scope>NUCLEOTIDE SEQUENCE [LARGE SCALE GENOMIC DNA]</scope>
    <source>
        <strain evidence="3">DK1622</strain>
    </source>
</reference>
<dbReference type="AlphaFoldDB" id="Q1CVI0"/>
<feature type="region of interest" description="Disordered" evidence="1">
    <location>
        <begin position="1"/>
        <end position="30"/>
    </location>
</feature>
<feature type="compositionally biased region" description="Polar residues" evidence="1">
    <location>
        <begin position="11"/>
        <end position="20"/>
    </location>
</feature>
<sequence length="30" mass="3300">MSCLPEGGELTVSTQRSINNPRLDMHLDGQ</sequence>
<accession>Q1CVI0</accession>
<evidence type="ECO:0000313" key="2">
    <source>
        <dbReference type="EMBL" id="ABF86120.1"/>
    </source>
</evidence>